<feature type="binding site" evidence="11">
    <location>
        <position position="217"/>
    </location>
    <ligand>
        <name>Mg(2+)</name>
        <dbReference type="ChEBI" id="CHEBI:18420"/>
    </ligand>
</feature>
<dbReference type="GO" id="GO:0005737">
    <property type="term" value="C:cytoplasm"/>
    <property type="evidence" value="ECO:0007669"/>
    <property type="project" value="UniProtKB-SubCell"/>
</dbReference>
<feature type="domain" description="Aminoglycoside phosphotransferase" evidence="12">
    <location>
        <begin position="32"/>
        <end position="253"/>
    </location>
</feature>
<feature type="binding site" evidence="11">
    <location>
        <position position="206"/>
    </location>
    <ligand>
        <name>Mg(2+)</name>
        <dbReference type="ChEBI" id="CHEBI:18420"/>
    </ligand>
</feature>
<dbReference type="GO" id="GO:0106310">
    <property type="term" value="F:protein serine kinase activity"/>
    <property type="evidence" value="ECO:0007669"/>
    <property type="project" value="RHEA"/>
</dbReference>
<feature type="active site" description="Proton acceptor" evidence="11">
    <location>
        <position position="201"/>
    </location>
</feature>
<proteinExistence type="inferred from homology"/>
<evidence type="ECO:0000256" key="3">
    <source>
        <dbReference type="ARBA" id="ARBA00022553"/>
    </source>
</evidence>
<keyword evidence="7 11" id="KW-0418">Kinase</keyword>
<dbReference type="Gene3D" id="3.30.200.70">
    <property type="match status" value="1"/>
</dbReference>
<reference evidence="13 14" key="1">
    <citation type="submission" date="2017-03" db="EMBL/GenBank/DDBJ databases">
        <title>Comparative genomics of honeybee gut symbionts reveal geographically distinct and subgroup specific antibiotic resistance.</title>
        <authorList>
            <person name="Ludvigsen J."/>
            <person name="Porcellato D."/>
            <person name="Labee-Lund T.M."/>
            <person name="Amdam G.V."/>
            <person name="Rudi K."/>
        </authorList>
    </citation>
    <scope>NUCLEOTIDE SEQUENCE [LARGE SCALE GENOMIC DNA]</scope>
    <source>
        <strain evidence="13 14">A-4-12</strain>
    </source>
</reference>
<keyword evidence="5 11" id="KW-0479">Metal-binding</keyword>
<protein>
    <recommendedName>
        <fullName evidence="11">Stress response kinase A</fullName>
        <ecNumber evidence="11">2.7.11.1</ecNumber>
    </recommendedName>
    <alternativeName>
        <fullName evidence="11">Serine/threonine-protein kinase SrkA</fullName>
    </alternativeName>
</protein>
<evidence type="ECO:0000256" key="7">
    <source>
        <dbReference type="ARBA" id="ARBA00022777"/>
    </source>
</evidence>
<dbReference type="Proteomes" id="UP000194968">
    <property type="component" value="Unassembled WGS sequence"/>
</dbReference>
<evidence type="ECO:0000256" key="1">
    <source>
        <dbReference type="ARBA" id="ARBA00022490"/>
    </source>
</evidence>
<dbReference type="GO" id="GO:0005524">
    <property type="term" value="F:ATP binding"/>
    <property type="evidence" value="ECO:0007669"/>
    <property type="project" value="UniProtKB-UniRule"/>
</dbReference>
<evidence type="ECO:0000313" key="13">
    <source>
        <dbReference type="EMBL" id="OTQ48611.1"/>
    </source>
</evidence>
<accession>A0A242NSQ5</accession>
<keyword evidence="10 11" id="KW-0346">Stress response</keyword>
<comment type="similarity">
    <text evidence="11">Belongs to the SrkA/RdoA protein kinase family.</text>
</comment>
<evidence type="ECO:0000256" key="4">
    <source>
        <dbReference type="ARBA" id="ARBA00022679"/>
    </source>
</evidence>
<comment type="catalytic activity">
    <reaction evidence="11">
        <text>L-seryl-[protein] + ATP = O-phospho-L-seryl-[protein] + ADP + H(+)</text>
        <dbReference type="Rhea" id="RHEA:17989"/>
        <dbReference type="Rhea" id="RHEA-COMP:9863"/>
        <dbReference type="Rhea" id="RHEA-COMP:11604"/>
        <dbReference type="ChEBI" id="CHEBI:15378"/>
        <dbReference type="ChEBI" id="CHEBI:29999"/>
        <dbReference type="ChEBI" id="CHEBI:30616"/>
        <dbReference type="ChEBI" id="CHEBI:83421"/>
        <dbReference type="ChEBI" id="CHEBI:456216"/>
        <dbReference type="EC" id="2.7.11.1"/>
    </reaction>
</comment>
<evidence type="ECO:0000256" key="10">
    <source>
        <dbReference type="ARBA" id="ARBA00023016"/>
    </source>
</evidence>
<evidence type="ECO:0000256" key="2">
    <source>
        <dbReference type="ARBA" id="ARBA00022527"/>
    </source>
</evidence>
<dbReference type="Pfam" id="PF01636">
    <property type="entry name" value="APH"/>
    <property type="match status" value="1"/>
</dbReference>
<dbReference type="SUPFAM" id="SSF56112">
    <property type="entry name" value="Protein kinase-like (PK-like)"/>
    <property type="match status" value="1"/>
</dbReference>
<dbReference type="PANTHER" id="PTHR39573">
    <property type="entry name" value="STRESS RESPONSE KINASE A"/>
    <property type="match status" value="1"/>
</dbReference>
<organism evidence="13 14">
    <name type="scientific">Gilliamella apis</name>
    <dbReference type="NCBI Taxonomy" id="1970738"/>
    <lineage>
        <taxon>Bacteria</taxon>
        <taxon>Pseudomonadati</taxon>
        <taxon>Pseudomonadota</taxon>
        <taxon>Gammaproteobacteria</taxon>
        <taxon>Orbales</taxon>
        <taxon>Orbaceae</taxon>
        <taxon>Gilliamella</taxon>
    </lineage>
</organism>
<evidence type="ECO:0000256" key="6">
    <source>
        <dbReference type="ARBA" id="ARBA00022741"/>
    </source>
</evidence>
<keyword evidence="9 11" id="KW-0460">Magnesium</keyword>
<keyword evidence="2 11" id="KW-0723">Serine/threonine-protein kinase</keyword>
<dbReference type="RefSeq" id="WP_086320943.1">
    <property type="nucleotide sequence ID" value="NZ_NASD01000013.1"/>
</dbReference>
<comment type="caution">
    <text evidence="13">The sequence shown here is derived from an EMBL/GenBank/DDBJ whole genome shotgun (WGS) entry which is preliminary data.</text>
</comment>
<keyword evidence="1 11" id="KW-0963">Cytoplasm</keyword>
<evidence type="ECO:0000313" key="14">
    <source>
        <dbReference type="Proteomes" id="UP000194968"/>
    </source>
</evidence>
<evidence type="ECO:0000256" key="9">
    <source>
        <dbReference type="ARBA" id="ARBA00022842"/>
    </source>
</evidence>
<name>A0A242NSQ5_9GAMM</name>
<keyword evidence="6 11" id="KW-0547">Nucleotide-binding</keyword>
<comment type="subcellular location">
    <subcellularLocation>
        <location evidence="11">Cytoplasm</location>
    </subcellularLocation>
</comment>
<dbReference type="NCBIfam" id="NF008738">
    <property type="entry name" value="PRK11768.1"/>
    <property type="match status" value="1"/>
</dbReference>
<evidence type="ECO:0000256" key="8">
    <source>
        <dbReference type="ARBA" id="ARBA00022840"/>
    </source>
</evidence>
<dbReference type="Gene3D" id="1.10.510.10">
    <property type="entry name" value="Transferase(Phosphotransferase) domain 1"/>
    <property type="match status" value="1"/>
</dbReference>
<evidence type="ECO:0000256" key="5">
    <source>
        <dbReference type="ARBA" id="ARBA00022723"/>
    </source>
</evidence>
<keyword evidence="8 11" id="KW-0067">ATP-binding</keyword>
<dbReference type="InterPro" id="IPR002575">
    <property type="entry name" value="Aminoglycoside_PTrfase"/>
</dbReference>
<dbReference type="PANTHER" id="PTHR39573:SF1">
    <property type="entry name" value="STRESS RESPONSE KINASE A"/>
    <property type="match status" value="1"/>
</dbReference>
<dbReference type="InterPro" id="IPR032882">
    <property type="entry name" value="SrkA/RdoA"/>
</dbReference>
<comment type="cofactor">
    <cofactor evidence="11">
        <name>Mg(2+)</name>
        <dbReference type="ChEBI" id="CHEBI:18420"/>
    </cofactor>
</comment>
<feature type="active site" evidence="11">
    <location>
        <position position="217"/>
    </location>
</feature>
<evidence type="ECO:0000259" key="12">
    <source>
        <dbReference type="Pfam" id="PF01636"/>
    </source>
</evidence>
<dbReference type="GO" id="GO:0000287">
    <property type="term" value="F:magnesium ion binding"/>
    <property type="evidence" value="ECO:0007669"/>
    <property type="project" value="UniProtKB-UniRule"/>
</dbReference>
<dbReference type="InterPro" id="IPR011009">
    <property type="entry name" value="Kinase-like_dom_sf"/>
</dbReference>
<dbReference type="OrthoDB" id="5392197at2"/>
<dbReference type="Gene3D" id="1.20.1270.170">
    <property type="match status" value="1"/>
</dbReference>
<sequence length="328" mass="38668">MNNSAFSFQTLTPELILDSLAAIGIYVDSGLTALNSYENRVYQFSDENRTRYVVKYYRPHRWNRSQIIEEHQFTQQLSQADISVIAPLVINNSSVHEYQGYLFALFPSVGARQYETDNLEQFDSIATMLGRIHQIGAKQPFEHRPTIGLQEYLYQPQEILLSNAIIPNKIQIELKIILRDLIKTVEQHWHNDWQPIRLHADCHPGNILWRDKAILVDFDDARNGPAIQDIWMLLNGDQQQQRIQLSSFIELYEEFFLFDNNQLKLIEPLRAMRIVHHLAWIIQRWQDPAFPRAFPWLTDIDFWQQQLKQFNQQIETIKAPPLQLLSIM</sequence>
<keyword evidence="3 11" id="KW-0597">Phosphoprotein</keyword>
<comment type="subunit">
    <text evidence="11">Monomer.</text>
</comment>
<dbReference type="HAMAP" id="MF_01497">
    <property type="entry name" value="SrkA_kinase"/>
    <property type="match status" value="1"/>
</dbReference>
<dbReference type="EMBL" id="NASK01000101">
    <property type="protein sequence ID" value="OTQ48611.1"/>
    <property type="molecule type" value="Genomic_DNA"/>
</dbReference>
<keyword evidence="4 11" id="KW-0808">Transferase</keyword>
<feature type="site" description="ATP" evidence="11">
    <location>
        <position position="36"/>
    </location>
</feature>
<evidence type="ECO:0000256" key="11">
    <source>
        <dbReference type="HAMAP-Rule" id="MF_01497"/>
    </source>
</evidence>
<dbReference type="EC" id="2.7.11.1" evidence="11"/>
<dbReference type="GO" id="GO:0004674">
    <property type="term" value="F:protein serine/threonine kinase activity"/>
    <property type="evidence" value="ECO:0007669"/>
    <property type="project" value="UniProtKB-UniRule"/>
</dbReference>
<comment type="function">
    <text evidence="11">A protein kinase that phosphorylates Ser and Thr residues. Probably acts to suppress the effects of stress linked to accumulation of reactive oxygen species. Probably involved in the extracytoplasmic stress response.</text>
</comment>
<comment type="catalytic activity">
    <reaction evidence="11">
        <text>L-threonyl-[protein] + ATP = O-phospho-L-threonyl-[protein] + ADP + H(+)</text>
        <dbReference type="Rhea" id="RHEA:46608"/>
        <dbReference type="Rhea" id="RHEA-COMP:11060"/>
        <dbReference type="Rhea" id="RHEA-COMP:11605"/>
        <dbReference type="ChEBI" id="CHEBI:15378"/>
        <dbReference type="ChEBI" id="CHEBI:30013"/>
        <dbReference type="ChEBI" id="CHEBI:30616"/>
        <dbReference type="ChEBI" id="CHEBI:61977"/>
        <dbReference type="ChEBI" id="CHEBI:456216"/>
        <dbReference type="EC" id="2.7.11.1"/>
    </reaction>
</comment>
<gene>
    <name evidence="11" type="primary">srkA</name>
    <name evidence="13" type="ORF">B6D06_09295</name>
</gene>
<dbReference type="AlphaFoldDB" id="A0A242NSQ5"/>